<organism evidence="2 3">
    <name type="scientific">Youxingia wuxianensis</name>
    <dbReference type="NCBI Taxonomy" id="2763678"/>
    <lineage>
        <taxon>Bacteria</taxon>
        <taxon>Bacillati</taxon>
        <taxon>Bacillota</taxon>
        <taxon>Clostridia</taxon>
        <taxon>Eubacteriales</taxon>
        <taxon>Oscillospiraceae</taxon>
        <taxon>Youxingia</taxon>
    </lineage>
</organism>
<comment type="caution">
    <text evidence="2">The sequence shown here is derived from an EMBL/GenBank/DDBJ whole genome shotgun (WGS) entry which is preliminary data.</text>
</comment>
<evidence type="ECO:0000313" key="3">
    <source>
        <dbReference type="Proteomes" id="UP000623678"/>
    </source>
</evidence>
<dbReference type="Proteomes" id="UP000623678">
    <property type="component" value="Unassembled WGS sequence"/>
</dbReference>
<reference evidence="2" key="1">
    <citation type="submission" date="2020-08" db="EMBL/GenBank/DDBJ databases">
        <title>Genome public.</title>
        <authorList>
            <person name="Liu C."/>
            <person name="Sun Q."/>
        </authorList>
    </citation>
    <scope>NUCLEOTIDE SEQUENCE</scope>
    <source>
        <strain evidence="2">NSJ-64</strain>
    </source>
</reference>
<sequence>MLEDFKFTYSKLSTNGVKTFKIDEYKGKYYLHVEIKETTPLKAVQVKYNIKFVRKSNNLSVFAQQVKFEYGYEEANNDYINGLDKGDVIEVDNSNPIITDDQFDDIAKINDYKNVTLSGSDWKFTVNVTDESTKNFLFTNAGVKEVLAKFPEQEFKFFNFSGKPAFTATGKLELNVDDIVDEFDKMYVYRYANGKMYKLNASFDAEENTLSFRTNKLDTFVVTDKEIKDGTVVVENSSSDSSSDADKNNPETGASDAVNAAVAMAVASLATAGAVALKKFSK</sequence>
<keyword evidence="3" id="KW-1185">Reference proteome</keyword>
<gene>
    <name evidence="2" type="ORF">H8705_03340</name>
</gene>
<dbReference type="RefSeq" id="WP_392392063.1">
    <property type="nucleotide sequence ID" value="NZ_JACRTD010000002.1"/>
</dbReference>
<evidence type="ECO:0000313" key="2">
    <source>
        <dbReference type="EMBL" id="MBC8584610.1"/>
    </source>
</evidence>
<protein>
    <recommendedName>
        <fullName evidence="4">Gram-positive cocci surface proteins LPxTG domain-containing protein</fullName>
    </recommendedName>
</protein>
<dbReference type="AlphaFoldDB" id="A0A926IGZ6"/>
<proteinExistence type="predicted"/>
<feature type="region of interest" description="Disordered" evidence="1">
    <location>
        <begin position="234"/>
        <end position="254"/>
    </location>
</feature>
<accession>A0A926IGZ6</accession>
<evidence type="ECO:0000256" key="1">
    <source>
        <dbReference type="SAM" id="MobiDB-lite"/>
    </source>
</evidence>
<dbReference type="EMBL" id="JACRTD010000002">
    <property type="protein sequence ID" value="MBC8584610.1"/>
    <property type="molecule type" value="Genomic_DNA"/>
</dbReference>
<evidence type="ECO:0008006" key="4">
    <source>
        <dbReference type="Google" id="ProtNLM"/>
    </source>
</evidence>
<name>A0A926IGZ6_9FIRM</name>